<accession>A0ABM7NWF9</accession>
<evidence type="ECO:0000256" key="1">
    <source>
        <dbReference type="ARBA" id="ARBA00001947"/>
    </source>
</evidence>
<proteinExistence type="inferred from homology"/>
<dbReference type="EMBL" id="AP024484">
    <property type="protein sequence ID" value="BCS84725.1"/>
    <property type="molecule type" value="Genomic_DNA"/>
</dbReference>
<dbReference type="RefSeq" id="WP_207154908.1">
    <property type="nucleotide sequence ID" value="NZ_AP024484.1"/>
</dbReference>
<reference evidence="12 13" key="1">
    <citation type="journal article" date="2022" name="Int. J. Syst. Evol. Microbiol.">
        <title>Prevotella herbatica sp. nov., a plant polysaccharide-decomposing anaerobic bacterium isolated from a methanogenic reactor.</title>
        <authorList>
            <person name="Uek A."/>
            <person name="Tonouchi A."/>
            <person name="Kaku N."/>
            <person name="Ueki K."/>
        </authorList>
    </citation>
    <scope>NUCLEOTIDE SEQUENCE [LARGE SCALE GENOMIC DNA]</scope>
    <source>
        <strain evidence="12 13">WR041</strain>
    </source>
</reference>
<evidence type="ECO:0000259" key="10">
    <source>
        <dbReference type="Pfam" id="PF00675"/>
    </source>
</evidence>
<keyword evidence="6" id="KW-0862">Zinc</keyword>
<evidence type="ECO:0000256" key="8">
    <source>
        <dbReference type="RuleBase" id="RU004447"/>
    </source>
</evidence>
<evidence type="ECO:0000256" key="2">
    <source>
        <dbReference type="ARBA" id="ARBA00007261"/>
    </source>
</evidence>
<evidence type="ECO:0000259" key="11">
    <source>
        <dbReference type="Pfam" id="PF05193"/>
    </source>
</evidence>
<keyword evidence="9" id="KW-0732">Signal</keyword>
<organism evidence="12 13">
    <name type="scientific">Prevotella herbatica</name>
    <dbReference type="NCBI Taxonomy" id="2801997"/>
    <lineage>
        <taxon>Bacteria</taxon>
        <taxon>Pseudomonadati</taxon>
        <taxon>Bacteroidota</taxon>
        <taxon>Bacteroidia</taxon>
        <taxon>Bacteroidales</taxon>
        <taxon>Prevotellaceae</taxon>
        <taxon>Prevotella</taxon>
    </lineage>
</organism>
<evidence type="ECO:0000256" key="6">
    <source>
        <dbReference type="ARBA" id="ARBA00022833"/>
    </source>
</evidence>
<keyword evidence="7" id="KW-0482">Metalloprotease</keyword>
<feature type="signal peptide" evidence="9">
    <location>
        <begin position="1"/>
        <end position="19"/>
    </location>
</feature>
<keyword evidence="5" id="KW-0378">Hydrolase</keyword>
<dbReference type="Gene3D" id="3.30.830.10">
    <property type="entry name" value="Metalloenzyme, LuxS/M16 peptidase-like"/>
    <property type="match status" value="4"/>
</dbReference>
<keyword evidence="3" id="KW-0645">Protease</keyword>
<dbReference type="Proteomes" id="UP001319045">
    <property type="component" value="Chromosome"/>
</dbReference>
<keyword evidence="4" id="KW-0479">Metal-binding</keyword>
<dbReference type="InterPro" id="IPR011249">
    <property type="entry name" value="Metalloenz_LuxS/M16"/>
</dbReference>
<keyword evidence="13" id="KW-1185">Reference proteome</keyword>
<dbReference type="InterPro" id="IPR011765">
    <property type="entry name" value="Pept_M16_N"/>
</dbReference>
<evidence type="ECO:0000256" key="4">
    <source>
        <dbReference type="ARBA" id="ARBA00022723"/>
    </source>
</evidence>
<evidence type="ECO:0000256" key="3">
    <source>
        <dbReference type="ARBA" id="ARBA00022670"/>
    </source>
</evidence>
<feature type="domain" description="Peptidase M16 N-terminal" evidence="10">
    <location>
        <begin position="59"/>
        <end position="172"/>
    </location>
</feature>
<dbReference type="PANTHER" id="PTHR43690:SF17">
    <property type="entry name" value="PROTEIN YHJJ"/>
    <property type="match status" value="1"/>
</dbReference>
<evidence type="ECO:0000313" key="12">
    <source>
        <dbReference type="EMBL" id="BCS84725.1"/>
    </source>
</evidence>
<dbReference type="Pfam" id="PF05193">
    <property type="entry name" value="Peptidase_M16_C"/>
    <property type="match status" value="2"/>
</dbReference>
<evidence type="ECO:0000256" key="5">
    <source>
        <dbReference type="ARBA" id="ARBA00022801"/>
    </source>
</evidence>
<dbReference type="InterPro" id="IPR007863">
    <property type="entry name" value="Peptidase_M16_C"/>
</dbReference>
<sequence>MRKQLITGILLAFAVFSQAAEQLPLDKNVRRGKLPNGLSYYIRNNTQTPNVADFYIAQRVGSILEEKQQRGLAHFLEHMAFNGTLNFPGDSIKPGVVKWCESVGIKFGQNLNAYTSVDETVYNISSAPVTNMNIVDSCLLILHDWSHSLLLKDSEIDKERGVVHEEWRTRRSGMAVQRLMEDAAPVIYKGTKYEDCLPIGNMDIVDHFKYKDLRDYYAKWYRPDLQAIIVVGDINVDSIENKIKTIFGSIPTPVNPAERIYYPVNNNDSIIVFTAKDKEQPTVNFSIYMKRDATPRNEHNSVSNYEDSYKSKIIMKMLNDRLKEIVKQSNPPFLSSSVRDGSFFLSNTKDAFSSSMMCKQNNIKEGIAALIGELQRARHLGFTQSELDRAKSETLRFAQNAYNSREKKRNGHYVKMCLRNFLDEEPMMSAEDELKEVTKLNSEISLKDINSAVDNIITNNNEVVTIYGPDKNGFMMPSRSDIISCIKNAQSKKYEPYVDKGVSADLISGKIKAGKIVSEKEWKHGYRLFTLSNGMKVYVRPTNFEADRINLYAFSLGGKSLYPVSDMANLNYITAAIAESGIGDFDATSLDKILDGKTVKLSPYIGEETEGLKGYSNIKNMKELFQLAHLYFTSPRQDKSAFASLMNRQSEFLTNRDANPNVSYNDSIISILYGNNPRMAPIKKENLSLVNYDRIMQIYKERFADASDFSVILTGNIDMNTVRPLICNYLASLKGYKSNEQIKDNHVYIRDVNETHIFQKEQSTPSSLTSIFIKAKTEYNAENSLLIDVMSQILRMMYTEKVREEKGGTYGVSVNGELEKYPYAEALMKISFRTDPEKYQTLIPIIYEQLNILAKDGPSEENLNKVKEYEYKTYGQVKITNDYWNYIAYNQLFNKVDFDDNYLQRVKSLTINDIRNFAMKMLQPNNRIEITMKSK</sequence>
<feature type="chain" id="PRO_5045900633" evidence="9">
    <location>
        <begin position="20"/>
        <end position="935"/>
    </location>
</feature>
<comment type="cofactor">
    <cofactor evidence="1">
        <name>Zn(2+)</name>
        <dbReference type="ChEBI" id="CHEBI:29105"/>
    </cofactor>
</comment>
<dbReference type="InterPro" id="IPR050626">
    <property type="entry name" value="Peptidase_M16"/>
</dbReference>
<dbReference type="PANTHER" id="PTHR43690">
    <property type="entry name" value="NARDILYSIN"/>
    <property type="match status" value="1"/>
</dbReference>
<gene>
    <name evidence="12" type="ORF">prwr041_06180</name>
</gene>
<evidence type="ECO:0000256" key="9">
    <source>
        <dbReference type="SAM" id="SignalP"/>
    </source>
</evidence>
<comment type="similarity">
    <text evidence="2 8">Belongs to the peptidase M16 family.</text>
</comment>
<evidence type="ECO:0000256" key="7">
    <source>
        <dbReference type="ARBA" id="ARBA00023049"/>
    </source>
</evidence>
<dbReference type="SUPFAM" id="SSF63411">
    <property type="entry name" value="LuxS/MPP-like metallohydrolase"/>
    <property type="match status" value="4"/>
</dbReference>
<evidence type="ECO:0000313" key="13">
    <source>
        <dbReference type="Proteomes" id="UP001319045"/>
    </source>
</evidence>
<dbReference type="PROSITE" id="PS00143">
    <property type="entry name" value="INSULINASE"/>
    <property type="match status" value="1"/>
</dbReference>
<dbReference type="InterPro" id="IPR001431">
    <property type="entry name" value="Pept_M16_Zn_BS"/>
</dbReference>
<feature type="domain" description="Peptidase M16 C-terminal" evidence="11">
    <location>
        <begin position="690"/>
        <end position="868"/>
    </location>
</feature>
<feature type="domain" description="Peptidase M16 C-terminal" evidence="11">
    <location>
        <begin position="208"/>
        <end position="392"/>
    </location>
</feature>
<name>A0ABM7NWF9_9BACT</name>
<dbReference type="Pfam" id="PF00675">
    <property type="entry name" value="Peptidase_M16"/>
    <property type="match status" value="1"/>
</dbReference>
<protein>
    <submittedName>
        <fullName evidence="12">Peptidase M16</fullName>
    </submittedName>
</protein>